<keyword evidence="3" id="KW-1185">Reference proteome</keyword>
<dbReference type="InterPro" id="IPR023614">
    <property type="entry name" value="Porin_dom_sf"/>
</dbReference>
<dbReference type="Proteomes" id="UP000241193">
    <property type="component" value="Unassembled WGS sequence"/>
</dbReference>
<evidence type="ECO:0000256" key="1">
    <source>
        <dbReference type="SAM" id="SignalP"/>
    </source>
</evidence>
<keyword evidence="1" id="KW-0732">Signal</keyword>
<accession>A0A2T4IJ58</accession>
<dbReference type="OrthoDB" id="197869at2"/>
<evidence type="ECO:0000313" key="2">
    <source>
        <dbReference type="EMBL" id="PTD97782.1"/>
    </source>
</evidence>
<dbReference type="SUPFAM" id="SSF56935">
    <property type="entry name" value="Porins"/>
    <property type="match status" value="1"/>
</dbReference>
<dbReference type="RefSeq" id="WP_107492302.1">
    <property type="nucleotide sequence ID" value="NZ_PZKC01000002.1"/>
</dbReference>
<reference evidence="2 3" key="2">
    <citation type="submission" date="2018-04" db="EMBL/GenBank/DDBJ databases">
        <title>Thauera lacus sp. nov., isolated from an saline lake in Inner Mongolia, China.</title>
        <authorList>
            <person name="Liang Q.-Y."/>
        </authorList>
    </citation>
    <scope>NUCLEOTIDE SEQUENCE [LARGE SCALE GENOMIC DNA]</scope>
    <source>
        <strain evidence="2 3">D20</strain>
    </source>
</reference>
<feature type="chain" id="PRO_5015418314" description="Porin" evidence="1">
    <location>
        <begin position="20"/>
        <end position="399"/>
    </location>
</feature>
<protein>
    <recommendedName>
        <fullName evidence="4">Porin</fullName>
    </recommendedName>
</protein>
<proteinExistence type="predicted"/>
<comment type="caution">
    <text evidence="2">The sequence shown here is derived from an EMBL/GenBank/DDBJ whole genome shotgun (WGS) entry which is preliminary data.</text>
</comment>
<organism evidence="2 3">
    <name type="scientific">Pseudothauera lacus</name>
    <dbReference type="NCBI Taxonomy" id="2136175"/>
    <lineage>
        <taxon>Bacteria</taxon>
        <taxon>Pseudomonadati</taxon>
        <taxon>Pseudomonadota</taxon>
        <taxon>Betaproteobacteria</taxon>
        <taxon>Rhodocyclales</taxon>
        <taxon>Zoogloeaceae</taxon>
        <taxon>Pseudothauera</taxon>
    </lineage>
</organism>
<dbReference type="Gene3D" id="2.40.160.10">
    <property type="entry name" value="Porin"/>
    <property type="match status" value="1"/>
</dbReference>
<sequence length="399" mass="43332">MKRAHLLALWLALSPAAHADDALLPALQLSGFATLGAVTADRSDLRFYGADFNAPARQRVDFGADSVIGLQGSLRLSKASDLTVQMTAKRNPHGDHRPQLSWAFFRHSPADGISIRAGRLRVPFFMFSDTLRVNYAHPWVRPPTEVYSLNPFASADGIDMLVHASAGEWSIELQPYYGGGSIDLLGGGEARLHGVRGINLTASRDALSVHLGHGQGRLAVHWKDSGFRALSAALALAGPAYDALADELSGRRGRAAFTSFGVHWDDGRHQFIGEYVRRRSDRYVDSAHAWYLSAGYRTGSVLPYVVLASQRQDQAITSLAPPAALQGAFDAYLASRSDAQRSLTLGVRWDLDSALAFKAQLTHARIGRQAWGSFYPDEGGRAPGGRRVNVLSVAIDMVF</sequence>
<feature type="signal peptide" evidence="1">
    <location>
        <begin position="1"/>
        <end position="19"/>
    </location>
</feature>
<evidence type="ECO:0008006" key="4">
    <source>
        <dbReference type="Google" id="ProtNLM"/>
    </source>
</evidence>
<dbReference type="EMBL" id="PZKC01000002">
    <property type="protein sequence ID" value="PTD97782.1"/>
    <property type="molecule type" value="Genomic_DNA"/>
</dbReference>
<reference evidence="2 3" key="1">
    <citation type="submission" date="2018-03" db="EMBL/GenBank/DDBJ databases">
        <authorList>
            <person name="Keele B.F."/>
        </authorList>
    </citation>
    <scope>NUCLEOTIDE SEQUENCE [LARGE SCALE GENOMIC DNA]</scope>
    <source>
        <strain evidence="2 3">D20</strain>
    </source>
</reference>
<dbReference type="AlphaFoldDB" id="A0A2T4IJ58"/>
<gene>
    <name evidence="2" type="ORF">C8261_03675</name>
</gene>
<name>A0A2T4IJ58_9RHOO</name>
<evidence type="ECO:0000313" key="3">
    <source>
        <dbReference type="Proteomes" id="UP000241193"/>
    </source>
</evidence>